<sequence>MASRLERIVALLETGSSPVVRQTAAKQLGDIAFRFFPTAEIKTESVKQELRHLTQHHKYARSTYEDGWANSVALVCRILPFLASKSMDTRLAAVDAINHIAEAVPLWYPEAQSENVDQVMSEAKPDPLAIRIQDVNVQALINSKSQLPTDSEPSAPVGKVSVKRRRLNTEPVKDEFLENLGIDSALIKSESLSDVDIDDEFDFIAESRSSSKPSSEKQAHIQDAKRKGSRAEKSPSRKRAKLEGSDAVSKGEINLSDGGQDAGLKPSPRRPGRPKGSKNKVQSTSLPSSPSGFALLPEDNDIFRGLSGRQVLMLKRKLKSNVITKEQAKDEAMRQVYDFSSSICLKF</sequence>
<gene>
    <name evidence="1" type="ORF">QFC24_000322</name>
</gene>
<organism evidence="1 2">
    <name type="scientific">Naganishia onofrii</name>
    <dbReference type="NCBI Taxonomy" id="1851511"/>
    <lineage>
        <taxon>Eukaryota</taxon>
        <taxon>Fungi</taxon>
        <taxon>Dikarya</taxon>
        <taxon>Basidiomycota</taxon>
        <taxon>Agaricomycotina</taxon>
        <taxon>Tremellomycetes</taxon>
        <taxon>Filobasidiales</taxon>
        <taxon>Filobasidiaceae</taxon>
        <taxon>Naganishia</taxon>
    </lineage>
</organism>
<keyword evidence="2" id="KW-1185">Reference proteome</keyword>
<evidence type="ECO:0000313" key="1">
    <source>
        <dbReference type="EMBL" id="KAJ9128031.1"/>
    </source>
</evidence>
<comment type="caution">
    <text evidence="1">The sequence shown here is derived from an EMBL/GenBank/DDBJ whole genome shotgun (WGS) entry which is preliminary data.</text>
</comment>
<name>A0ACC2XWL9_9TREE</name>
<dbReference type="EMBL" id="JASBWV010000001">
    <property type="protein sequence ID" value="KAJ9128031.1"/>
    <property type="molecule type" value="Genomic_DNA"/>
</dbReference>
<reference evidence="1" key="1">
    <citation type="submission" date="2023-04" db="EMBL/GenBank/DDBJ databases">
        <title>Draft Genome sequencing of Naganishia species isolated from polar environments using Oxford Nanopore Technology.</title>
        <authorList>
            <person name="Leo P."/>
            <person name="Venkateswaran K."/>
        </authorList>
    </citation>
    <scope>NUCLEOTIDE SEQUENCE</scope>
    <source>
        <strain evidence="1">DBVPG 5303</strain>
    </source>
</reference>
<evidence type="ECO:0000313" key="2">
    <source>
        <dbReference type="Proteomes" id="UP001234202"/>
    </source>
</evidence>
<proteinExistence type="predicted"/>
<accession>A0ACC2XWL9</accession>
<protein>
    <submittedName>
        <fullName evidence="1">Uncharacterized protein</fullName>
    </submittedName>
</protein>
<dbReference type="Proteomes" id="UP001234202">
    <property type="component" value="Unassembled WGS sequence"/>
</dbReference>